<dbReference type="Proteomes" id="UP000326903">
    <property type="component" value="Unassembled WGS sequence"/>
</dbReference>
<reference evidence="15 16" key="1">
    <citation type="submission" date="2019-09" db="EMBL/GenBank/DDBJ databases">
        <title>Draft genome sequence of Ginsengibacter sp. BR5-29.</title>
        <authorList>
            <person name="Im W.-T."/>
        </authorList>
    </citation>
    <scope>NUCLEOTIDE SEQUENCE [LARGE SCALE GENOMIC DNA]</scope>
    <source>
        <strain evidence="15 16">BR5-29</strain>
    </source>
</reference>
<dbReference type="GO" id="GO:0009279">
    <property type="term" value="C:cell outer membrane"/>
    <property type="evidence" value="ECO:0007669"/>
    <property type="project" value="UniProtKB-SubCell"/>
</dbReference>
<keyword evidence="2 10" id="KW-0813">Transport</keyword>
<dbReference type="PANTHER" id="PTHR30069">
    <property type="entry name" value="TONB-DEPENDENT OUTER MEMBRANE RECEPTOR"/>
    <property type="match status" value="1"/>
</dbReference>
<dbReference type="Pfam" id="PF13715">
    <property type="entry name" value="CarbopepD_reg_2"/>
    <property type="match status" value="1"/>
</dbReference>
<evidence type="ECO:0000256" key="11">
    <source>
        <dbReference type="RuleBase" id="RU003357"/>
    </source>
</evidence>
<keyword evidence="8 15" id="KW-0675">Receptor</keyword>
<feature type="signal peptide" evidence="12">
    <location>
        <begin position="1"/>
        <end position="18"/>
    </location>
</feature>
<dbReference type="SUPFAM" id="SSF49464">
    <property type="entry name" value="Carboxypeptidase regulatory domain-like"/>
    <property type="match status" value="1"/>
</dbReference>
<evidence type="ECO:0000256" key="1">
    <source>
        <dbReference type="ARBA" id="ARBA00004571"/>
    </source>
</evidence>
<dbReference type="GO" id="GO:0015344">
    <property type="term" value="F:siderophore uptake transmembrane transporter activity"/>
    <property type="evidence" value="ECO:0007669"/>
    <property type="project" value="TreeGrafter"/>
</dbReference>
<dbReference type="PROSITE" id="PS52016">
    <property type="entry name" value="TONB_DEPENDENT_REC_3"/>
    <property type="match status" value="1"/>
</dbReference>
<protein>
    <submittedName>
        <fullName evidence="15">TonB-dependent receptor</fullName>
    </submittedName>
</protein>
<dbReference type="Gene3D" id="2.60.40.1120">
    <property type="entry name" value="Carboxypeptidase-like, regulatory domain"/>
    <property type="match status" value="1"/>
</dbReference>
<comment type="similarity">
    <text evidence="10 11">Belongs to the TonB-dependent receptor family.</text>
</comment>
<evidence type="ECO:0000256" key="4">
    <source>
        <dbReference type="ARBA" id="ARBA00022692"/>
    </source>
</evidence>
<feature type="domain" description="TonB-dependent receptor-like beta-barrel" evidence="13">
    <location>
        <begin position="284"/>
        <end position="724"/>
    </location>
</feature>
<dbReference type="InterPro" id="IPR039426">
    <property type="entry name" value="TonB-dep_rcpt-like"/>
</dbReference>
<name>A0A5J5IH21_9BACT</name>
<evidence type="ECO:0000256" key="7">
    <source>
        <dbReference type="ARBA" id="ARBA00023136"/>
    </source>
</evidence>
<keyword evidence="7 10" id="KW-0472">Membrane</keyword>
<comment type="subcellular location">
    <subcellularLocation>
        <location evidence="1 10">Cell outer membrane</location>
        <topology evidence="1 10">Multi-pass membrane protein</topology>
    </subcellularLocation>
</comment>
<dbReference type="Gene3D" id="2.40.170.20">
    <property type="entry name" value="TonB-dependent receptor, beta-barrel domain"/>
    <property type="match status" value="1"/>
</dbReference>
<dbReference type="SUPFAM" id="SSF56935">
    <property type="entry name" value="Porins"/>
    <property type="match status" value="1"/>
</dbReference>
<keyword evidence="16" id="KW-1185">Reference proteome</keyword>
<evidence type="ECO:0000313" key="16">
    <source>
        <dbReference type="Proteomes" id="UP000326903"/>
    </source>
</evidence>
<proteinExistence type="inferred from homology"/>
<keyword evidence="9 10" id="KW-0998">Cell outer membrane</keyword>
<evidence type="ECO:0000256" key="9">
    <source>
        <dbReference type="ARBA" id="ARBA00023237"/>
    </source>
</evidence>
<keyword evidence="3 10" id="KW-1134">Transmembrane beta strand</keyword>
<keyword evidence="5 12" id="KW-0732">Signal</keyword>
<gene>
    <name evidence="15" type="ORF">FW778_18535</name>
</gene>
<organism evidence="15 16">
    <name type="scientific">Ginsengibacter hankyongi</name>
    <dbReference type="NCBI Taxonomy" id="2607284"/>
    <lineage>
        <taxon>Bacteria</taxon>
        <taxon>Pseudomonadati</taxon>
        <taxon>Bacteroidota</taxon>
        <taxon>Chitinophagia</taxon>
        <taxon>Chitinophagales</taxon>
        <taxon>Chitinophagaceae</taxon>
        <taxon>Ginsengibacter</taxon>
    </lineage>
</organism>
<dbReference type="PANTHER" id="PTHR30069:SF29">
    <property type="entry name" value="HEMOGLOBIN AND HEMOGLOBIN-HAPTOGLOBIN-BINDING PROTEIN 1-RELATED"/>
    <property type="match status" value="1"/>
</dbReference>
<dbReference type="GO" id="GO:0044718">
    <property type="term" value="P:siderophore transmembrane transport"/>
    <property type="evidence" value="ECO:0007669"/>
    <property type="project" value="TreeGrafter"/>
</dbReference>
<feature type="domain" description="TonB-dependent receptor plug" evidence="14">
    <location>
        <begin position="143"/>
        <end position="218"/>
    </location>
</feature>
<evidence type="ECO:0000259" key="13">
    <source>
        <dbReference type="Pfam" id="PF00593"/>
    </source>
</evidence>
<dbReference type="InterPro" id="IPR012910">
    <property type="entry name" value="Plug_dom"/>
</dbReference>
<comment type="caution">
    <text evidence="15">The sequence shown here is derived from an EMBL/GenBank/DDBJ whole genome shotgun (WGS) entry which is preliminary data.</text>
</comment>
<dbReference type="InterPro" id="IPR036942">
    <property type="entry name" value="Beta-barrel_TonB_sf"/>
</dbReference>
<dbReference type="Gene3D" id="2.170.130.10">
    <property type="entry name" value="TonB-dependent receptor, plug domain"/>
    <property type="match status" value="1"/>
</dbReference>
<dbReference type="AlphaFoldDB" id="A0A5J5IH21"/>
<evidence type="ECO:0000256" key="6">
    <source>
        <dbReference type="ARBA" id="ARBA00023077"/>
    </source>
</evidence>
<dbReference type="InterPro" id="IPR008969">
    <property type="entry name" value="CarboxyPept-like_regulatory"/>
</dbReference>
<evidence type="ECO:0000256" key="5">
    <source>
        <dbReference type="ARBA" id="ARBA00022729"/>
    </source>
</evidence>
<accession>A0A5J5IH21</accession>
<dbReference type="Pfam" id="PF07715">
    <property type="entry name" value="Plug"/>
    <property type="match status" value="1"/>
</dbReference>
<evidence type="ECO:0000313" key="15">
    <source>
        <dbReference type="EMBL" id="KAA9036611.1"/>
    </source>
</evidence>
<dbReference type="InterPro" id="IPR000531">
    <property type="entry name" value="Beta-barrel_TonB"/>
</dbReference>
<evidence type="ECO:0000256" key="12">
    <source>
        <dbReference type="SAM" id="SignalP"/>
    </source>
</evidence>
<dbReference type="Pfam" id="PF00593">
    <property type="entry name" value="TonB_dep_Rec_b-barrel"/>
    <property type="match status" value="1"/>
</dbReference>
<dbReference type="InterPro" id="IPR037066">
    <property type="entry name" value="Plug_dom_sf"/>
</dbReference>
<evidence type="ECO:0000256" key="2">
    <source>
        <dbReference type="ARBA" id="ARBA00022448"/>
    </source>
</evidence>
<feature type="chain" id="PRO_5023824005" evidence="12">
    <location>
        <begin position="19"/>
        <end position="784"/>
    </location>
</feature>
<sequence length="784" mass="88822">MKKLIAIAFLLIPFFTFSQNKFTISGYVKDSLSGETLIGSTVSVVGESKGITSNQFGFYSITLPAGTYNFICSYVGYVPQIKTIELNKNVEYNFEVVPKVTTEEAVIISSKKRDANVKNAQMGKIDLSINEVKSIPAFLGEIDILKTIQLLPGVQSAGEGSSGLYVRGGGPDQNLILLDDAVVYNTGHLFGFFSIFNGDAIKNTSLIKGGMPAQYGGRLSSVLDISMKEGNDKKFVTQGGIGLIASRFSIEGPIKKNRASFIISARRTYIDALAKPFIKKSSSFYGSGYYFYDLNAKVNYKFSEKDRIYLSGYFGKDKFDFVNGKQSLKVNIPWGNSTGTLRYNHVFNNRLFSNTTVVYNDYNFNFGANQNNFQINLLSGIKDWNIKEDFDLYPFTNHKLKFGALYTYHTFTPSVVSGRQDSVQFKPNNAQQKYAHEAAVYIQDDWDVSDKIKINAGIRESGFQQIGTYKTYTTDANGNRIDSSIYKKGQPVITYFGFEPRFTIRYAINDETSVKAAITRNLEYIHLVSNAGTTLPTDLWVPSTLKVKPQESWLYALGLFKNFNDNTYETSVEVYYKQLKNQIEYEEGYTPATLEDTENFFTFGKGWSYGTELFINKTKGRLTGWIGYTLSWTFRKFHGLNSGEKYYAKYDRRHDVSVVGIFELARKWKLSGTFVFGTGNAATLPQRFYIFDGVLTQEYSRINEYRLPSYSRLDLGAIYTPNKHPKAKLKSEWVFSVYNAYSRKNPYCIYFDQEGSPYDGTLKVQAKQVSLFPIIPSVTWNFKF</sequence>
<keyword evidence="6 11" id="KW-0798">TonB box</keyword>
<evidence type="ECO:0000259" key="14">
    <source>
        <dbReference type="Pfam" id="PF07715"/>
    </source>
</evidence>
<evidence type="ECO:0000256" key="8">
    <source>
        <dbReference type="ARBA" id="ARBA00023170"/>
    </source>
</evidence>
<dbReference type="EMBL" id="VYQF01000007">
    <property type="protein sequence ID" value="KAA9036611.1"/>
    <property type="molecule type" value="Genomic_DNA"/>
</dbReference>
<evidence type="ECO:0000256" key="3">
    <source>
        <dbReference type="ARBA" id="ARBA00022452"/>
    </source>
</evidence>
<keyword evidence="4 10" id="KW-0812">Transmembrane</keyword>
<evidence type="ECO:0000256" key="10">
    <source>
        <dbReference type="PROSITE-ProRule" id="PRU01360"/>
    </source>
</evidence>